<evidence type="ECO:0000256" key="2">
    <source>
        <dbReference type="HAMAP-Rule" id="MF_01940"/>
    </source>
</evidence>
<dbReference type="OrthoDB" id="7061261at2"/>
<dbReference type="PANTHER" id="PTHR35561">
    <property type="entry name" value="RNA 2',3'-CYCLIC PHOSPHODIESTERASE"/>
    <property type="match status" value="1"/>
</dbReference>
<comment type="catalytic activity">
    <reaction evidence="2">
        <text>a 3'-end 2',3'-cyclophospho-ribonucleotide-RNA + H2O = a 3'-end 2'-phospho-ribonucleotide-RNA + H(+)</text>
        <dbReference type="Rhea" id="RHEA:11828"/>
        <dbReference type="Rhea" id="RHEA-COMP:10464"/>
        <dbReference type="Rhea" id="RHEA-COMP:17353"/>
        <dbReference type="ChEBI" id="CHEBI:15377"/>
        <dbReference type="ChEBI" id="CHEBI:15378"/>
        <dbReference type="ChEBI" id="CHEBI:83064"/>
        <dbReference type="ChEBI" id="CHEBI:173113"/>
        <dbReference type="EC" id="3.1.4.58"/>
    </reaction>
</comment>
<evidence type="ECO:0000313" key="4">
    <source>
        <dbReference type="Proteomes" id="UP000270530"/>
    </source>
</evidence>
<reference evidence="4" key="1">
    <citation type="submission" date="2018-04" db="EMBL/GenBank/DDBJ databases">
        <authorList>
            <person name="Watanabe M."/>
            <person name="Kojima H."/>
        </authorList>
    </citation>
    <scope>NUCLEOTIDE SEQUENCE [LARGE SCALE GENOMIC DNA]</scope>
    <source>
        <strain evidence="4">Dysh456</strain>
    </source>
</reference>
<accession>A0A2Z6E3Z2</accession>
<dbReference type="InterPro" id="IPR004175">
    <property type="entry name" value="RNA_CPDase"/>
</dbReference>
<dbReference type="EC" id="3.1.4.58" evidence="2"/>
<comment type="similarity">
    <text evidence="2">Belongs to the 2H phosphoesterase superfamily. ThpR family.</text>
</comment>
<dbReference type="InterPro" id="IPR009097">
    <property type="entry name" value="Cyclic_Pdiesterase"/>
</dbReference>
<evidence type="ECO:0000256" key="1">
    <source>
        <dbReference type="ARBA" id="ARBA00022801"/>
    </source>
</evidence>
<dbReference type="NCBIfam" id="TIGR02258">
    <property type="entry name" value="2_5_ligase"/>
    <property type="match status" value="1"/>
</dbReference>
<dbReference type="KEGG" id="rbd:ALSL_1128"/>
<organism evidence="3 4">
    <name type="scientific">Aerosticca soli</name>
    <dbReference type="NCBI Taxonomy" id="2010829"/>
    <lineage>
        <taxon>Bacteria</taxon>
        <taxon>Pseudomonadati</taxon>
        <taxon>Pseudomonadota</taxon>
        <taxon>Gammaproteobacteria</taxon>
        <taxon>Lysobacterales</taxon>
        <taxon>Rhodanobacteraceae</taxon>
        <taxon>Aerosticca</taxon>
    </lineage>
</organism>
<proteinExistence type="inferred from homology"/>
<feature type="short sequence motif" description="HXTX 2" evidence="2">
    <location>
        <begin position="130"/>
        <end position="133"/>
    </location>
</feature>
<gene>
    <name evidence="3" type="ORF">ALSL_1128</name>
</gene>
<reference evidence="4" key="2">
    <citation type="submission" date="2018-06" db="EMBL/GenBank/DDBJ databases">
        <title>Genome sequence of Rhodanobacteraceae bacterium strain Dysh456.</title>
        <authorList>
            <person name="Fukui M."/>
        </authorList>
    </citation>
    <scope>NUCLEOTIDE SEQUENCE [LARGE SCALE GENOMIC DNA]</scope>
    <source>
        <strain evidence="4">Dysh456</strain>
    </source>
</reference>
<comment type="function">
    <text evidence="2">Hydrolyzes RNA 2',3'-cyclic phosphodiester to an RNA 2'-phosphomonoester.</text>
</comment>
<dbReference type="Gene3D" id="3.90.1140.10">
    <property type="entry name" value="Cyclic phosphodiesterase"/>
    <property type="match status" value="1"/>
</dbReference>
<dbReference type="EMBL" id="AP018560">
    <property type="protein sequence ID" value="BBD79790.1"/>
    <property type="molecule type" value="Genomic_DNA"/>
</dbReference>
<keyword evidence="3" id="KW-0436">Ligase</keyword>
<keyword evidence="4" id="KW-1185">Reference proteome</keyword>
<keyword evidence="1 2" id="KW-0378">Hydrolase</keyword>
<dbReference type="Pfam" id="PF13563">
    <property type="entry name" value="2_5_RNA_ligase2"/>
    <property type="match status" value="1"/>
</dbReference>
<dbReference type="HAMAP" id="MF_01940">
    <property type="entry name" value="RNA_CPDase"/>
    <property type="match status" value="1"/>
</dbReference>
<dbReference type="AlphaFoldDB" id="A0A2Z6E3Z2"/>
<dbReference type="Proteomes" id="UP000270530">
    <property type="component" value="Chromosome"/>
</dbReference>
<feature type="short sequence motif" description="HXTX 1" evidence="2">
    <location>
        <begin position="44"/>
        <end position="47"/>
    </location>
</feature>
<dbReference type="GO" id="GO:0016874">
    <property type="term" value="F:ligase activity"/>
    <property type="evidence" value="ECO:0007669"/>
    <property type="project" value="UniProtKB-KW"/>
</dbReference>
<feature type="active site" description="Proton acceptor" evidence="2">
    <location>
        <position position="130"/>
    </location>
</feature>
<evidence type="ECO:0000313" key="3">
    <source>
        <dbReference type="EMBL" id="BBD79790.1"/>
    </source>
</evidence>
<dbReference type="PANTHER" id="PTHR35561:SF1">
    <property type="entry name" value="RNA 2',3'-CYCLIC PHOSPHODIESTERASE"/>
    <property type="match status" value="1"/>
</dbReference>
<dbReference type="GO" id="GO:0008664">
    <property type="term" value="F:RNA 2',3'-cyclic 3'-phosphodiesterase activity"/>
    <property type="evidence" value="ECO:0007669"/>
    <property type="project" value="UniProtKB-EC"/>
</dbReference>
<dbReference type="GO" id="GO:0004113">
    <property type="term" value="F:2',3'-cyclic-nucleotide 3'-phosphodiesterase activity"/>
    <property type="evidence" value="ECO:0007669"/>
    <property type="project" value="InterPro"/>
</dbReference>
<sequence>MSLRLFIALWPSPSVRRSVADTTAWLRGRHQLPPARWVDAVRYHATLVFLGNFARPAPAIVEAATAALAAVELSPFVWTLDLATSFPAPRPPWVLTGRPPPALPALRQSLWQILRDSAGLPMPMRPFVPHLTIAYGRRERLPTLPVPAVHWQVDTLVLAASQPDRRDYVHLAEAGCQARNATWVTSPR</sequence>
<name>A0A2Z6E3Z2_9GAMM</name>
<dbReference type="SUPFAM" id="SSF55144">
    <property type="entry name" value="LigT-like"/>
    <property type="match status" value="1"/>
</dbReference>
<dbReference type="RefSeq" id="WP_126537236.1">
    <property type="nucleotide sequence ID" value="NZ_AP018560.1"/>
</dbReference>
<feature type="active site" description="Proton donor" evidence="2">
    <location>
        <position position="44"/>
    </location>
</feature>
<protein>
    <recommendedName>
        <fullName evidence="2">RNA 2',3'-cyclic phosphodiesterase</fullName>
        <shortName evidence="2">RNA 2',3'-CPDase</shortName>
        <ecNumber evidence="2">3.1.4.58</ecNumber>
    </recommendedName>
</protein>